<dbReference type="AlphaFoldDB" id="A0A934X6P2"/>
<dbReference type="CDD" id="cd06150">
    <property type="entry name" value="YjgF_YER057c_UK114_like_2"/>
    <property type="match status" value="1"/>
</dbReference>
<protein>
    <submittedName>
        <fullName evidence="2">RidA family protein</fullName>
    </submittedName>
</protein>
<dbReference type="PANTHER" id="PTHR47328">
    <property type="match status" value="1"/>
</dbReference>
<proteinExistence type="inferred from homology"/>
<evidence type="ECO:0000256" key="1">
    <source>
        <dbReference type="ARBA" id="ARBA00010552"/>
    </source>
</evidence>
<dbReference type="PROSITE" id="PS01094">
    <property type="entry name" value="UPF0076"/>
    <property type="match status" value="1"/>
</dbReference>
<dbReference type="InterPro" id="IPR035709">
    <property type="entry name" value="YoaB-like"/>
</dbReference>
<dbReference type="InterPro" id="IPR019897">
    <property type="entry name" value="RidA_CS"/>
</dbReference>
<reference evidence="2 3" key="1">
    <citation type="submission" date="2020-10" db="EMBL/GenBank/DDBJ databases">
        <title>Connecting structure to function with the recovery of over 1000 high-quality activated sludge metagenome-assembled genomes encoding full-length rRNA genes using long-read sequencing.</title>
        <authorList>
            <person name="Singleton C.M."/>
            <person name="Petriglieri F."/>
            <person name="Kristensen J.M."/>
            <person name="Kirkegaard R.H."/>
            <person name="Michaelsen T.Y."/>
            <person name="Andersen M.H."/>
            <person name="Karst S.M."/>
            <person name="Dueholm M.S."/>
            <person name="Nielsen P.H."/>
            <person name="Albertsen M."/>
        </authorList>
    </citation>
    <scope>NUCLEOTIDE SEQUENCE [LARGE SCALE GENOMIC DNA]</scope>
    <source>
        <strain evidence="2">AalE_18-Q3-R2-46_BAT3C.188</strain>
    </source>
</reference>
<evidence type="ECO:0000313" key="3">
    <source>
        <dbReference type="Proteomes" id="UP000718281"/>
    </source>
</evidence>
<dbReference type="Pfam" id="PF01042">
    <property type="entry name" value="Ribonuc_L-PSP"/>
    <property type="match status" value="1"/>
</dbReference>
<gene>
    <name evidence="2" type="ORF">IPF40_09810</name>
</gene>
<sequence length="122" mass="12928">MDIQRFESNARMSQAVVYGGLVYLAGQVGAGETVAEQTTNVLASIDRLLAAAGSDRSRILTATIWLTDMANFGEMNGVWERWVLPGSTPARATVEARLAAPAYLVEISVTAAVAPCPLTTTL</sequence>
<name>A0A934X6P2_9MICO</name>
<comment type="similarity">
    <text evidence="1">Belongs to the RutC family.</text>
</comment>
<dbReference type="InterPro" id="IPR035959">
    <property type="entry name" value="RutC-like_sf"/>
</dbReference>
<dbReference type="EMBL" id="JADIXZ010000004">
    <property type="protein sequence ID" value="MBK6301320.1"/>
    <property type="molecule type" value="Genomic_DNA"/>
</dbReference>
<comment type="caution">
    <text evidence="2">The sequence shown here is derived from an EMBL/GenBank/DDBJ whole genome shotgun (WGS) entry which is preliminary data.</text>
</comment>
<dbReference type="InterPro" id="IPR006175">
    <property type="entry name" value="YjgF/YER057c/UK114"/>
</dbReference>
<organism evidence="2 3">
    <name type="scientific">Candidatus Phosphoribacter hodrii</name>
    <dbReference type="NCBI Taxonomy" id="2953743"/>
    <lineage>
        <taxon>Bacteria</taxon>
        <taxon>Bacillati</taxon>
        <taxon>Actinomycetota</taxon>
        <taxon>Actinomycetes</taxon>
        <taxon>Micrococcales</taxon>
        <taxon>Dermatophilaceae</taxon>
        <taxon>Candidatus Phosphoribacter</taxon>
    </lineage>
</organism>
<dbReference type="Proteomes" id="UP000718281">
    <property type="component" value="Unassembled WGS sequence"/>
</dbReference>
<evidence type="ECO:0000313" key="2">
    <source>
        <dbReference type="EMBL" id="MBK6301320.1"/>
    </source>
</evidence>
<dbReference type="SUPFAM" id="SSF55298">
    <property type="entry name" value="YjgF-like"/>
    <property type="match status" value="1"/>
</dbReference>
<dbReference type="PANTHER" id="PTHR47328:SF1">
    <property type="entry name" value="RUTC FAMILY PROTEIN YOAB"/>
    <property type="match status" value="1"/>
</dbReference>
<accession>A0A934X6P2</accession>
<dbReference type="Gene3D" id="3.30.1330.40">
    <property type="entry name" value="RutC-like"/>
    <property type="match status" value="1"/>
</dbReference>